<name>A0A7S9LUD2_9RHOB</name>
<dbReference type="EMBL" id="CP064942">
    <property type="protein sequence ID" value="QPH55165.1"/>
    <property type="molecule type" value="Genomic_DNA"/>
</dbReference>
<organism evidence="2 3">
    <name type="scientific">Pontivivens ytuae</name>
    <dbReference type="NCBI Taxonomy" id="2789856"/>
    <lineage>
        <taxon>Bacteria</taxon>
        <taxon>Pseudomonadati</taxon>
        <taxon>Pseudomonadota</taxon>
        <taxon>Alphaproteobacteria</taxon>
        <taxon>Rhodobacterales</taxon>
        <taxon>Paracoccaceae</taxon>
        <taxon>Pontivivens</taxon>
    </lineage>
</organism>
<evidence type="ECO:0000313" key="3">
    <source>
        <dbReference type="Proteomes" id="UP000594800"/>
    </source>
</evidence>
<sequence>MNRRSRIALRFGAFSCEMEGVEDPVATLQRLVAFCEEVEQRNPEFGQRVAPLSELNASLVTEGSLHAEVTDGRLVLRDTGGADALVFEGDDAEEDDDEDDNFFASGAPAARAPATPDSDLAMPKPGAEKEITSIEELEKMAPALPDDALASALDRAMTQSVAGPEPGAKRAAPMLSLRDYAAPRRPRRPVDALEIAAAYNHHLRGETEFRGEAVLAEMTRIDIGRPLEPAEPKAAFGTLVEKGHFVPVEGRPDVYRLSDAVANRFR</sequence>
<evidence type="ECO:0000313" key="2">
    <source>
        <dbReference type="EMBL" id="QPH55165.1"/>
    </source>
</evidence>
<dbReference type="AlphaFoldDB" id="A0A7S9LUD2"/>
<feature type="compositionally biased region" description="Acidic residues" evidence="1">
    <location>
        <begin position="91"/>
        <end position="101"/>
    </location>
</feature>
<accession>A0A7S9LUD2</accession>
<feature type="compositionally biased region" description="Low complexity" evidence="1">
    <location>
        <begin position="104"/>
        <end position="116"/>
    </location>
</feature>
<keyword evidence="3" id="KW-1185">Reference proteome</keyword>
<dbReference type="RefSeq" id="WP_196104364.1">
    <property type="nucleotide sequence ID" value="NZ_CP064942.1"/>
</dbReference>
<gene>
    <name evidence="2" type="ORF">I0K15_05315</name>
</gene>
<reference evidence="2 3" key="1">
    <citation type="submission" date="2020-11" db="EMBL/GenBank/DDBJ databases">
        <title>Description of Pontivivens ytuae sp. nov. isolated from deep sea sediment of Mariana Trench.</title>
        <authorList>
            <person name="Wang Z."/>
            <person name="Sun Q.-L."/>
            <person name="Xu X.-D."/>
            <person name="Tang Y.-Z."/>
            <person name="Zhang J."/>
        </authorList>
    </citation>
    <scope>NUCLEOTIDE SEQUENCE [LARGE SCALE GENOMIC DNA]</scope>
    <source>
        <strain evidence="2 3">MT2928</strain>
    </source>
</reference>
<feature type="region of interest" description="Disordered" evidence="1">
    <location>
        <begin position="91"/>
        <end position="125"/>
    </location>
</feature>
<dbReference type="KEGG" id="poz:I0K15_05315"/>
<evidence type="ECO:0000256" key="1">
    <source>
        <dbReference type="SAM" id="MobiDB-lite"/>
    </source>
</evidence>
<dbReference type="Proteomes" id="UP000594800">
    <property type="component" value="Chromosome"/>
</dbReference>
<proteinExistence type="predicted"/>
<protein>
    <submittedName>
        <fullName evidence="2">Uncharacterized protein</fullName>
    </submittedName>
</protein>